<dbReference type="RefSeq" id="WP_331301730.1">
    <property type="nucleotide sequence ID" value="NZ_MLCA01000006.1"/>
</dbReference>
<evidence type="ECO:0000313" key="1">
    <source>
        <dbReference type="EMBL" id="MEE7490867.1"/>
    </source>
</evidence>
<name>A0ABU7TMD8_9HYPH</name>
<proteinExistence type="predicted"/>
<evidence type="ECO:0000313" key="2">
    <source>
        <dbReference type="Proteomes" id="UP001355206"/>
    </source>
</evidence>
<organism evidence="1 2">
    <name type="scientific">Methylobacterium oryzae</name>
    <dbReference type="NCBI Taxonomy" id="334852"/>
    <lineage>
        <taxon>Bacteria</taxon>
        <taxon>Pseudomonadati</taxon>
        <taxon>Pseudomonadota</taxon>
        <taxon>Alphaproteobacteria</taxon>
        <taxon>Hyphomicrobiales</taxon>
        <taxon>Methylobacteriaceae</taxon>
        <taxon>Methylobacterium</taxon>
    </lineage>
</organism>
<comment type="caution">
    <text evidence="1">The sequence shown here is derived from an EMBL/GenBank/DDBJ whole genome shotgun (WGS) entry which is preliminary data.</text>
</comment>
<keyword evidence="2" id="KW-1185">Reference proteome</keyword>
<dbReference type="Proteomes" id="UP001355206">
    <property type="component" value="Unassembled WGS sequence"/>
</dbReference>
<accession>A0ABU7TMD8</accession>
<gene>
    <name evidence="1" type="ORF">MOTC310_10510</name>
</gene>
<protein>
    <submittedName>
        <fullName evidence="1">Uncharacterized protein</fullName>
    </submittedName>
</protein>
<dbReference type="EMBL" id="MLCA01000006">
    <property type="protein sequence ID" value="MEE7490867.1"/>
    <property type="molecule type" value="Genomic_DNA"/>
</dbReference>
<reference evidence="1 2" key="1">
    <citation type="journal article" date="2012" name="Genet. Mol. Biol.">
        <title>Analysis of 16S rRNA and mxaF genes revealing insights into Methylobacterium niche-specific plant association.</title>
        <authorList>
            <person name="Dourado M.N."/>
            <person name="Andreote F.D."/>
            <person name="Dini-Andreote F."/>
            <person name="Conti R."/>
            <person name="Araujo J.M."/>
            <person name="Araujo W.L."/>
        </authorList>
    </citation>
    <scope>NUCLEOTIDE SEQUENCE [LARGE SCALE GENOMIC DNA]</scope>
    <source>
        <strain evidence="1 2">TC3-10</strain>
    </source>
</reference>
<sequence>MNPTVKAVLLNERATVISAIAARQGTVSDLLVQINGVENDIWRLRHRLIDIEAYLVGHRVELPEVGDGSTGTADGAEALVPRSALPQAAPRPVEVIGLPACKPLGDFVRPKTSARKGQAAAASRQVETA</sequence>